<organism evidence="4 5">
    <name type="scientific">Microbulbifer echini</name>
    <dbReference type="NCBI Taxonomy" id="1529067"/>
    <lineage>
        <taxon>Bacteria</taxon>
        <taxon>Pseudomonadati</taxon>
        <taxon>Pseudomonadota</taxon>
        <taxon>Gammaproteobacteria</taxon>
        <taxon>Cellvibrionales</taxon>
        <taxon>Microbulbiferaceae</taxon>
        <taxon>Microbulbifer</taxon>
    </lineage>
</organism>
<dbReference type="InterPro" id="IPR052392">
    <property type="entry name" value="Kelch-BTB_domain-containing"/>
</dbReference>
<dbReference type="Gene3D" id="2.120.10.80">
    <property type="entry name" value="Kelch-type beta propeller"/>
    <property type="match status" value="2"/>
</dbReference>
<keyword evidence="2" id="KW-0677">Repeat</keyword>
<name>A0ABV4NMF3_9GAMM</name>
<dbReference type="PANTHER" id="PTHR46375">
    <property type="entry name" value="KELCH REPEAT AND BTB DOMAIN-CONTAINING PROTEIN 13-RELATED"/>
    <property type="match status" value="1"/>
</dbReference>
<dbReference type="InterPro" id="IPR056737">
    <property type="entry name" value="Beta-prop_ATRN-MKLN-like"/>
</dbReference>
<sequence length="350" mass="38267">MYFSRRNFLKLTGLAPLVIGGTSGKAETIWERPQLYFSRLPDLAIPIQEIYPTAFAGEIFVSGGLTPSSTPIFYDLSPSKRCYIFSPKILTWRKGPSLPEARHHLGMAANSNYLYGIGGFHGKKDDAWQAMATVYRLTRNGNEWDSAPQLPTPIAESIYTNISETIHVVGGKSPNNHSRNIDTKNHYVLIGNTDWETAAPATIRRNSAAGTVVNNRIYVIGGRQTSNGNTKARNLAYAEAYDPNLDQWEKIRPLPQALAGLTAAPLNGKIVVTGGEAFGPNGNWKTGTAFSTVWAYDPISDQWSKESPLSEARHGHGAVTIDNSLYIIGGAAKVGPQKTLASTIKLSWKY</sequence>
<dbReference type="EMBL" id="JBGMEL010000004">
    <property type="protein sequence ID" value="MFA0790016.1"/>
    <property type="molecule type" value="Genomic_DNA"/>
</dbReference>
<dbReference type="Proteomes" id="UP001569414">
    <property type="component" value="Unassembled WGS sequence"/>
</dbReference>
<dbReference type="SUPFAM" id="SSF50965">
    <property type="entry name" value="Galactose oxidase, central domain"/>
    <property type="match status" value="1"/>
</dbReference>
<dbReference type="Pfam" id="PF24981">
    <property type="entry name" value="Beta-prop_ATRN-LZTR1"/>
    <property type="match status" value="1"/>
</dbReference>
<accession>A0ABV4NMF3</accession>
<dbReference type="RefSeq" id="WP_371842898.1">
    <property type="nucleotide sequence ID" value="NZ_JBGMEL010000004.1"/>
</dbReference>
<dbReference type="InterPro" id="IPR011043">
    <property type="entry name" value="Gal_Oxase/kelch_b-propeller"/>
</dbReference>
<dbReference type="InterPro" id="IPR006652">
    <property type="entry name" value="Kelch_1"/>
</dbReference>
<dbReference type="SMART" id="SM00612">
    <property type="entry name" value="Kelch"/>
    <property type="match status" value="4"/>
</dbReference>
<dbReference type="InterPro" id="IPR015915">
    <property type="entry name" value="Kelch-typ_b-propeller"/>
</dbReference>
<comment type="caution">
    <text evidence="4">The sequence shown here is derived from an EMBL/GenBank/DDBJ whole genome shotgun (WGS) entry which is preliminary data.</text>
</comment>
<keyword evidence="1" id="KW-0880">Kelch repeat</keyword>
<reference evidence="4 5" key="1">
    <citation type="submission" date="2024-08" db="EMBL/GenBank/DDBJ databases">
        <authorList>
            <person name="Ishaq N."/>
        </authorList>
    </citation>
    <scope>NUCLEOTIDE SEQUENCE [LARGE SCALE GENOMIC DNA]</scope>
    <source>
        <strain evidence="4 5">JCM 30400</strain>
    </source>
</reference>
<dbReference type="PANTHER" id="PTHR46375:SF3">
    <property type="entry name" value="KELCH REPEAT AND BTB DOMAIN-CONTAINING PROTEIN 13"/>
    <property type="match status" value="1"/>
</dbReference>
<feature type="domain" description="Attractin/MKLN-like beta-propeller" evidence="3">
    <location>
        <begin position="159"/>
        <end position="330"/>
    </location>
</feature>
<evidence type="ECO:0000256" key="1">
    <source>
        <dbReference type="ARBA" id="ARBA00022441"/>
    </source>
</evidence>
<keyword evidence="5" id="KW-1185">Reference proteome</keyword>
<evidence type="ECO:0000259" key="3">
    <source>
        <dbReference type="Pfam" id="PF24981"/>
    </source>
</evidence>
<evidence type="ECO:0000256" key="2">
    <source>
        <dbReference type="ARBA" id="ARBA00022737"/>
    </source>
</evidence>
<gene>
    <name evidence="4" type="ORF">ACCI51_05610</name>
</gene>
<evidence type="ECO:0000313" key="4">
    <source>
        <dbReference type="EMBL" id="MFA0790016.1"/>
    </source>
</evidence>
<proteinExistence type="predicted"/>
<protein>
    <submittedName>
        <fullName evidence="4">Kelch repeat-containing protein</fullName>
    </submittedName>
</protein>
<evidence type="ECO:0000313" key="5">
    <source>
        <dbReference type="Proteomes" id="UP001569414"/>
    </source>
</evidence>